<dbReference type="EMBL" id="CP097966">
    <property type="protein sequence ID" value="URQ63386.1"/>
    <property type="molecule type" value="Genomic_DNA"/>
</dbReference>
<dbReference type="InterPro" id="IPR005632">
    <property type="entry name" value="Chaperone_Skp"/>
</dbReference>
<evidence type="ECO:0000256" key="2">
    <source>
        <dbReference type="ARBA" id="ARBA00022729"/>
    </source>
</evidence>
<dbReference type="InterPro" id="IPR024930">
    <property type="entry name" value="Skp_dom_sf"/>
</dbReference>
<keyword evidence="3" id="KW-0175">Coiled coil</keyword>
<evidence type="ECO:0000313" key="6">
    <source>
        <dbReference type="Proteomes" id="UP001056381"/>
    </source>
</evidence>
<dbReference type="SUPFAM" id="SSF111384">
    <property type="entry name" value="OmpH-like"/>
    <property type="match status" value="1"/>
</dbReference>
<sequence>MNKLLIGLFFIFSLGMNAEGTFVLNAEGAMLNTQYAKDTFKELEEDSDFVADKERLELLQSEGQELVEKFQKDNETLSDEQKLDMQKKIQDKQNEIQFLANKLQTKQQEAAQAVVAALAQDFQAVLSELINAKKIELVVTPQSLFYAKPELDITDDVTSGLDVRLAKKSEE</sequence>
<accession>A0A9Q8TYH8</accession>
<organism evidence="5 6">
    <name type="scientific">SAR86 cluster bacterium</name>
    <dbReference type="NCBI Taxonomy" id="2030880"/>
    <lineage>
        <taxon>Bacteria</taxon>
        <taxon>Pseudomonadati</taxon>
        <taxon>Pseudomonadota</taxon>
        <taxon>Gammaproteobacteria</taxon>
        <taxon>SAR86 cluster</taxon>
    </lineage>
</organism>
<dbReference type="PANTHER" id="PTHR35089">
    <property type="entry name" value="CHAPERONE PROTEIN SKP"/>
    <property type="match status" value="1"/>
</dbReference>
<protein>
    <submittedName>
        <fullName evidence="5">OmpH family outer membrane protein</fullName>
    </submittedName>
</protein>
<comment type="similarity">
    <text evidence="1">Belongs to the Skp family.</text>
</comment>
<proteinExistence type="inferred from homology"/>
<keyword evidence="6" id="KW-1185">Reference proteome</keyword>
<feature type="coiled-coil region" evidence="3">
    <location>
        <begin position="82"/>
        <end position="109"/>
    </location>
</feature>
<dbReference type="Gene3D" id="3.30.910.20">
    <property type="entry name" value="Skp domain"/>
    <property type="match status" value="1"/>
</dbReference>
<gene>
    <name evidence="5" type="ORF">M9B40_01095</name>
</gene>
<feature type="chain" id="PRO_5040219533" evidence="4">
    <location>
        <begin position="19"/>
        <end position="171"/>
    </location>
</feature>
<dbReference type="PANTHER" id="PTHR35089:SF1">
    <property type="entry name" value="CHAPERONE PROTEIN SKP"/>
    <property type="match status" value="1"/>
</dbReference>
<dbReference type="SMART" id="SM00935">
    <property type="entry name" value="OmpH"/>
    <property type="match status" value="1"/>
</dbReference>
<dbReference type="Proteomes" id="UP001056381">
    <property type="component" value="Chromosome"/>
</dbReference>
<evidence type="ECO:0000256" key="4">
    <source>
        <dbReference type="SAM" id="SignalP"/>
    </source>
</evidence>
<dbReference type="GO" id="GO:0005829">
    <property type="term" value="C:cytosol"/>
    <property type="evidence" value="ECO:0007669"/>
    <property type="project" value="TreeGrafter"/>
</dbReference>
<reference evidence="5" key="1">
    <citation type="submission" date="2022-05" db="EMBL/GenBank/DDBJ databases">
        <title>Single-amplified genomics reveal most streamlined microbe among free-living bacteria.</title>
        <authorList>
            <person name="Roda-Garcia J."/>
            <person name="Haro-Moreno J.M."/>
            <person name="Rodriguez-Valera F."/>
            <person name="Almagro-Moreno S."/>
            <person name="Lopez-Perez M."/>
        </authorList>
    </citation>
    <scope>NUCLEOTIDE SEQUENCE</scope>
    <source>
        <strain evidence="5">TMED112-D2-2</strain>
    </source>
</reference>
<dbReference type="GO" id="GO:0051082">
    <property type="term" value="F:unfolded protein binding"/>
    <property type="evidence" value="ECO:0007669"/>
    <property type="project" value="InterPro"/>
</dbReference>
<name>A0A9Q8TYH8_9GAMM</name>
<feature type="signal peptide" evidence="4">
    <location>
        <begin position="1"/>
        <end position="18"/>
    </location>
</feature>
<dbReference type="Pfam" id="PF03938">
    <property type="entry name" value="OmpH"/>
    <property type="match status" value="1"/>
</dbReference>
<keyword evidence="2 4" id="KW-0732">Signal</keyword>
<dbReference type="AlphaFoldDB" id="A0A9Q8TYH8"/>
<evidence type="ECO:0000313" key="5">
    <source>
        <dbReference type="EMBL" id="URQ63386.1"/>
    </source>
</evidence>
<dbReference type="GO" id="GO:0050821">
    <property type="term" value="P:protein stabilization"/>
    <property type="evidence" value="ECO:0007669"/>
    <property type="project" value="TreeGrafter"/>
</dbReference>
<evidence type="ECO:0000256" key="3">
    <source>
        <dbReference type="SAM" id="Coils"/>
    </source>
</evidence>
<evidence type="ECO:0000256" key="1">
    <source>
        <dbReference type="ARBA" id="ARBA00009091"/>
    </source>
</evidence>